<protein>
    <submittedName>
        <fullName evidence="2">Uncharacterized protein</fullName>
    </submittedName>
</protein>
<reference evidence="2" key="1">
    <citation type="submission" date="2023-03" db="EMBL/GenBank/DDBJ databases">
        <title>Massive genome expansion in bonnet fungi (Mycena s.s.) driven by repeated elements and novel gene families across ecological guilds.</title>
        <authorList>
            <consortium name="Lawrence Berkeley National Laboratory"/>
            <person name="Harder C.B."/>
            <person name="Miyauchi S."/>
            <person name="Viragh M."/>
            <person name="Kuo A."/>
            <person name="Thoen E."/>
            <person name="Andreopoulos B."/>
            <person name="Lu D."/>
            <person name="Skrede I."/>
            <person name="Drula E."/>
            <person name="Henrissat B."/>
            <person name="Morin E."/>
            <person name="Kohler A."/>
            <person name="Barry K."/>
            <person name="LaButti K."/>
            <person name="Morin E."/>
            <person name="Salamov A."/>
            <person name="Lipzen A."/>
            <person name="Mereny Z."/>
            <person name="Hegedus B."/>
            <person name="Baldrian P."/>
            <person name="Stursova M."/>
            <person name="Weitz H."/>
            <person name="Taylor A."/>
            <person name="Grigoriev I.V."/>
            <person name="Nagy L.G."/>
            <person name="Martin F."/>
            <person name="Kauserud H."/>
        </authorList>
    </citation>
    <scope>NUCLEOTIDE SEQUENCE</scope>
    <source>
        <strain evidence="2">CBHHK200</strain>
    </source>
</reference>
<dbReference type="EMBL" id="JARJCM010000031">
    <property type="protein sequence ID" value="KAJ7038547.1"/>
    <property type="molecule type" value="Genomic_DNA"/>
</dbReference>
<feature type="region of interest" description="Disordered" evidence="1">
    <location>
        <begin position="1"/>
        <end position="39"/>
    </location>
</feature>
<comment type="caution">
    <text evidence="2">The sequence shown here is derived from an EMBL/GenBank/DDBJ whole genome shotgun (WGS) entry which is preliminary data.</text>
</comment>
<dbReference type="AlphaFoldDB" id="A0AAD6T725"/>
<evidence type="ECO:0000256" key="1">
    <source>
        <dbReference type="SAM" id="MobiDB-lite"/>
    </source>
</evidence>
<dbReference type="Proteomes" id="UP001218188">
    <property type="component" value="Unassembled WGS sequence"/>
</dbReference>
<organism evidence="2 3">
    <name type="scientific">Mycena alexandri</name>
    <dbReference type="NCBI Taxonomy" id="1745969"/>
    <lineage>
        <taxon>Eukaryota</taxon>
        <taxon>Fungi</taxon>
        <taxon>Dikarya</taxon>
        <taxon>Basidiomycota</taxon>
        <taxon>Agaricomycotina</taxon>
        <taxon>Agaricomycetes</taxon>
        <taxon>Agaricomycetidae</taxon>
        <taxon>Agaricales</taxon>
        <taxon>Marasmiineae</taxon>
        <taxon>Mycenaceae</taxon>
        <taxon>Mycena</taxon>
    </lineage>
</organism>
<name>A0AAD6T725_9AGAR</name>
<evidence type="ECO:0000313" key="2">
    <source>
        <dbReference type="EMBL" id="KAJ7038547.1"/>
    </source>
</evidence>
<accession>A0AAD6T725</accession>
<keyword evidence="3" id="KW-1185">Reference proteome</keyword>
<evidence type="ECO:0000313" key="3">
    <source>
        <dbReference type="Proteomes" id="UP001218188"/>
    </source>
</evidence>
<gene>
    <name evidence="2" type="ORF">C8F04DRAFT_1179565</name>
</gene>
<proteinExistence type="predicted"/>
<sequence length="264" mass="28147">MVLVAPSSKHRCPLGAASSADNPLTLDENGTPERPFGSSLNLTRRRRKKALFGDEPTLTVRQPQFAPRRLVGRASSATTPSAVLPSWMLPPHQHAQSSTRSLDVATRLHRPMVNTRTNASSATSSPRTVLAAITNAGLGLAPSMDARQPRQTQSSSDNSMTVLTIALATSSISTPVQREILFPGRRTRFERDLTLRDLWIGGVEPPARSPEQGKEHQGCAVCKQVKSHPVSPSLLGILAAIVTVTRACGFGSNIAGAALPAGLW</sequence>